<organism evidence="1 2">
    <name type="scientific">Anisodus tanguticus</name>
    <dbReference type="NCBI Taxonomy" id="243964"/>
    <lineage>
        <taxon>Eukaryota</taxon>
        <taxon>Viridiplantae</taxon>
        <taxon>Streptophyta</taxon>
        <taxon>Embryophyta</taxon>
        <taxon>Tracheophyta</taxon>
        <taxon>Spermatophyta</taxon>
        <taxon>Magnoliopsida</taxon>
        <taxon>eudicotyledons</taxon>
        <taxon>Gunneridae</taxon>
        <taxon>Pentapetalae</taxon>
        <taxon>asterids</taxon>
        <taxon>lamiids</taxon>
        <taxon>Solanales</taxon>
        <taxon>Solanaceae</taxon>
        <taxon>Solanoideae</taxon>
        <taxon>Hyoscyameae</taxon>
        <taxon>Anisodus</taxon>
    </lineage>
</organism>
<protein>
    <submittedName>
        <fullName evidence="1">Uncharacterized protein</fullName>
    </submittedName>
</protein>
<dbReference type="EMBL" id="JAVYJV010000007">
    <property type="protein sequence ID" value="KAK4366910.1"/>
    <property type="molecule type" value="Genomic_DNA"/>
</dbReference>
<evidence type="ECO:0000313" key="1">
    <source>
        <dbReference type="EMBL" id="KAK4366910.1"/>
    </source>
</evidence>
<reference evidence="1" key="1">
    <citation type="submission" date="2023-12" db="EMBL/GenBank/DDBJ databases">
        <title>Genome assembly of Anisodus tanguticus.</title>
        <authorList>
            <person name="Wang Y.-J."/>
        </authorList>
    </citation>
    <scope>NUCLEOTIDE SEQUENCE</scope>
    <source>
        <strain evidence="1">KB-2021</strain>
        <tissue evidence="1">Leaf</tissue>
    </source>
</reference>
<gene>
    <name evidence="1" type="ORF">RND71_014790</name>
</gene>
<evidence type="ECO:0000313" key="2">
    <source>
        <dbReference type="Proteomes" id="UP001291623"/>
    </source>
</evidence>
<keyword evidence="2" id="KW-1185">Reference proteome</keyword>
<comment type="caution">
    <text evidence="1">The sequence shown here is derived from an EMBL/GenBank/DDBJ whole genome shotgun (WGS) entry which is preliminary data.</text>
</comment>
<sequence>MVQACLNLMALDETLWSKHSDIIWLQLISSCLSVLATASSSEGLPETAALRTKVEMWVIESGENEKKTPSVSYQASLSYHIGAVNALRLLNSPSRAEVQDFDSGL</sequence>
<dbReference type="Proteomes" id="UP001291623">
    <property type="component" value="Unassembled WGS sequence"/>
</dbReference>
<dbReference type="AlphaFoldDB" id="A0AAE1VP01"/>
<name>A0AAE1VP01_9SOLA</name>
<accession>A0AAE1VP01</accession>
<proteinExistence type="predicted"/>